<organism evidence="2 3">
    <name type="scientific">Lipingzhangella halophila</name>
    <dbReference type="NCBI Taxonomy" id="1783352"/>
    <lineage>
        <taxon>Bacteria</taxon>
        <taxon>Bacillati</taxon>
        <taxon>Actinomycetota</taxon>
        <taxon>Actinomycetes</taxon>
        <taxon>Streptosporangiales</taxon>
        <taxon>Nocardiopsidaceae</taxon>
        <taxon>Lipingzhangella</taxon>
    </lineage>
</organism>
<sequence>MISAFIRTAVATPFSRNERAHRLHALRKGGTTASRNPPGSQEELLPP</sequence>
<evidence type="ECO:0000313" key="3">
    <source>
        <dbReference type="Proteomes" id="UP000523007"/>
    </source>
</evidence>
<evidence type="ECO:0000256" key="1">
    <source>
        <dbReference type="SAM" id="MobiDB-lite"/>
    </source>
</evidence>
<accession>A0A7W7RLZ5</accession>
<keyword evidence="3" id="KW-1185">Reference proteome</keyword>
<dbReference type="AlphaFoldDB" id="A0A7W7RLZ5"/>
<gene>
    <name evidence="2" type="ORF">F4561_005264</name>
</gene>
<comment type="caution">
    <text evidence="2">The sequence shown here is derived from an EMBL/GenBank/DDBJ whole genome shotgun (WGS) entry which is preliminary data.</text>
</comment>
<feature type="region of interest" description="Disordered" evidence="1">
    <location>
        <begin position="25"/>
        <end position="47"/>
    </location>
</feature>
<dbReference type="EMBL" id="JACHJT010000001">
    <property type="protein sequence ID" value="MBB4934444.1"/>
    <property type="molecule type" value="Genomic_DNA"/>
</dbReference>
<proteinExistence type="predicted"/>
<protein>
    <submittedName>
        <fullName evidence="2">Uncharacterized protein</fullName>
    </submittedName>
</protein>
<name>A0A7W7RLZ5_9ACTN</name>
<reference evidence="2 3" key="1">
    <citation type="submission" date="2020-08" db="EMBL/GenBank/DDBJ databases">
        <title>Sequencing the genomes of 1000 actinobacteria strains.</title>
        <authorList>
            <person name="Klenk H.-P."/>
        </authorList>
    </citation>
    <scope>NUCLEOTIDE SEQUENCE [LARGE SCALE GENOMIC DNA]</scope>
    <source>
        <strain evidence="2 3">DSM 102030</strain>
    </source>
</reference>
<dbReference type="Proteomes" id="UP000523007">
    <property type="component" value="Unassembled WGS sequence"/>
</dbReference>
<dbReference type="RefSeq" id="WP_184582513.1">
    <property type="nucleotide sequence ID" value="NZ_JACHJT010000001.1"/>
</dbReference>
<evidence type="ECO:0000313" key="2">
    <source>
        <dbReference type="EMBL" id="MBB4934444.1"/>
    </source>
</evidence>